<sequence>MKNLFSVLLIVTLAVASSVSAQAVPQADVEDSMLQEALWNKMKKNHHHHEKNDGDCQKKHFSFSPFVTPYLGVGGICKAACDGKKLACEKTCDTEDHDCEKDCLFKDDKCEKGCRFRGQDCKDRCRFRRGDRLDDRFPLEHEDGFPFEHEDGFPLEHEPFPEFDNLENTAPPA</sequence>
<dbReference type="EMBL" id="JAAAIP010000052">
    <property type="protein sequence ID" value="KAG0327591.1"/>
    <property type="molecule type" value="Genomic_DNA"/>
</dbReference>
<dbReference type="AlphaFoldDB" id="A0A9P6RUJ9"/>
<evidence type="ECO:0000313" key="3">
    <source>
        <dbReference type="Proteomes" id="UP000738325"/>
    </source>
</evidence>
<feature type="signal peptide" evidence="1">
    <location>
        <begin position="1"/>
        <end position="21"/>
    </location>
</feature>
<gene>
    <name evidence="2" type="ORF">BGZ99_007293</name>
</gene>
<dbReference type="Proteomes" id="UP000738325">
    <property type="component" value="Unassembled WGS sequence"/>
</dbReference>
<reference evidence="2" key="1">
    <citation type="journal article" date="2020" name="Fungal Divers.">
        <title>Resolving the Mortierellaceae phylogeny through synthesis of multi-gene phylogenetics and phylogenomics.</title>
        <authorList>
            <person name="Vandepol N."/>
            <person name="Liber J."/>
            <person name="Desiro A."/>
            <person name="Na H."/>
            <person name="Kennedy M."/>
            <person name="Barry K."/>
            <person name="Grigoriev I.V."/>
            <person name="Miller A.N."/>
            <person name="O'Donnell K."/>
            <person name="Stajich J.E."/>
            <person name="Bonito G."/>
        </authorList>
    </citation>
    <scope>NUCLEOTIDE SEQUENCE</scope>
    <source>
        <strain evidence="2">REB-010B</strain>
    </source>
</reference>
<comment type="caution">
    <text evidence="2">The sequence shown here is derived from an EMBL/GenBank/DDBJ whole genome shotgun (WGS) entry which is preliminary data.</text>
</comment>
<accession>A0A9P6RUJ9</accession>
<name>A0A9P6RUJ9_9FUNG</name>
<organism evidence="2 3">
    <name type="scientific">Dissophora globulifera</name>
    <dbReference type="NCBI Taxonomy" id="979702"/>
    <lineage>
        <taxon>Eukaryota</taxon>
        <taxon>Fungi</taxon>
        <taxon>Fungi incertae sedis</taxon>
        <taxon>Mucoromycota</taxon>
        <taxon>Mortierellomycotina</taxon>
        <taxon>Mortierellomycetes</taxon>
        <taxon>Mortierellales</taxon>
        <taxon>Mortierellaceae</taxon>
        <taxon>Dissophora</taxon>
    </lineage>
</organism>
<evidence type="ECO:0000313" key="2">
    <source>
        <dbReference type="EMBL" id="KAG0327591.1"/>
    </source>
</evidence>
<keyword evidence="3" id="KW-1185">Reference proteome</keyword>
<feature type="chain" id="PRO_5040500776" evidence="1">
    <location>
        <begin position="22"/>
        <end position="173"/>
    </location>
</feature>
<proteinExistence type="predicted"/>
<keyword evidence="1" id="KW-0732">Signal</keyword>
<evidence type="ECO:0000256" key="1">
    <source>
        <dbReference type="SAM" id="SignalP"/>
    </source>
</evidence>
<protein>
    <submittedName>
        <fullName evidence="2">Uncharacterized protein</fullName>
    </submittedName>
</protein>